<dbReference type="AlphaFoldDB" id="A0A0F4IDD4"/>
<gene>
    <name evidence="1" type="ORF">VR44_39095</name>
</gene>
<sequence length="248" mass="25850">LLPGPVPRWWAGAVGRALGWGPEVEVYDGLAGRGPGLSEAVLARPALARRMRECGLPLVPWGRTEPYARLAGLPWRPDALRYESKSRAHALFARILAGGGHPAVTLPAQWRAGSRRAAVRWVAARARAGESTVLKSEHGVGGSGTTLVTPERVRAAGGARALVRGLPRGPLLVEEYVHGPAEGEAPRDLTYDGFVDGEGRPHRVGAALMDVADGGYRGATVGPGVVPAQLEGPLLAFGAAVGRELAAA</sequence>
<dbReference type="STRING" id="68223.GCA_002028425_06346"/>
<accession>A0A0F4IDD4</accession>
<evidence type="ECO:0000313" key="2">
    <source>
        <dbReference type="Proteomes" id="UP000033551"/>
    </source>
</evidence>
<dbReference type="OrthoDB" id="164032at2"/>
<name>A0A0F4IDD4_9ACTN</name>
<dbReference type="Proteomes" id="UP000033551">
    <property type="component" value="Unassembled WGS sequence"/>
</dbReference>
<evidence type="ECO:0008006" key="3">
    <source>
        <dbReference type="Google" id="ProtNLM"/>
    </source>
</evidence>
<comment type="caution">
    <text evidence="1">The sequence shown here is derived from an EMBL/GenBank/DDBJ whole genome shotgun (WGS) entry which is preliminary data.</text>
</comment>
<feature type="non-terminal residue" evidence="1">
    <location>
        <position position="1"/>
    </location>
</feature>
<keyword evidence="2" id="KW-1185">Reference proteome</keyword>
<proteinExistence type="predicted"/>
<reference evidence="1 2" key="1">
    <citation type="submission" date="2015-02" db="EMBL/GenBank/DDBJ databases">
        <authorList>
            <person name="Ju K.-S."/>
            <person name="Doroghazi J.R."/>
            <person name="Metcalf W."/>
        </authorList>
    </citation>
    <scope>NUCLEOTIDE SEQUENCE [LARGE SCALE GENOMIC DNA]</scope>
    <source>
        <strain evidence="1 2">NRRL ISP-5550</strain>
    </source>
</reference>
<evidence type="ECO:0000313" key="1">
    <source>
        <dbReference type="EMBL" id="KJY19463.1"/>
    </source>
</evidence>
<dbReference type="SUPFAM" id="SSF56059">
    <property type="entry name" value="Glutathione synthetase ATP-binding domain-like"/>
    <property type="match status" value="1"/>
</dbReference>
<organism evidence="1 2">
    <name type="scientific">Streptomyces katrae</name>
    <dbReference type="NCBI Taxonomy" id="68223"/>
    <lineage>
        <taxon>Bacteria</taxon>
        <taxon>Bacillati</taxon>
        <taxon>Actinomycetota</taxon>
        <taxon>Actinomycetes</taxon>
        <taxon>Kitasatosporales</taxon>
        <taxon>Streptomycetaceae</taxon>
        <taxon>Streptomyces</taxon>
    </lineage>
</organism>
<feature type="non-terminal residue" evidence="1">
    <location>
        <position position="248"/>
    </location>
</feature>
<dbReference type="RefSeq" id="WP_045952445.1">
    <property type="nucleotide sequence ID" value="NZ_JZWV01001550.1"/>
</dbReference>
<protein>
    <recommendedName>
        <fullName evidence="3">ATP-grasp domain-containing protein</fullName>
    </recommendedName>
</protein>
<dbReference type="EMBL" id="JZWV01001550">
    <property type="protein sequence ID" value="KJY19463.1"/>
    <property type="molecule type" value="Genomic_DNA"/>
</dbReference>